<feature type="active site" description="Proton donor" evidence="10 12">
    <location>
        <position position="175"/>
    </location>
</feature>
<dbReference type="RefSeq" id="WP_187065798.1">
    <property type="nucleotide sequence ID" value="NZ_JACRVF010000001.1"/>
</dbReference>
<evidence type="ECO:0000256" key="6">
    <source>
        <dbReference type="ARBA" id="ARBA00009541"/>
    </source>
</evidence>
<dbReference type="SUPFAM" id="SSF51366">
    <property type="entry name" value="Ribulose-phoshate binding barrel"/>
    <property type="match status" value="1"/>
</dbReference>
<dbReference type="PANTHER" id="PTHR11749">
    <property type="entry name" value="RIBULOSE-5-PHOSPHATE-3-EPIMERASE"/>
    <property type="match status" value="1"/>
</dbReference>
<dbReference type="CDD" id="cd00429">
    <property type="entry name" value="RPE"/>
    <property type="match status" value="1"/>
</dbReference>
<dbReference type="PROSITE" id="PS01086">
    <property type="entry name" value="RIBUL_P_3_EPIMER_2"/>
    <property type="match status" value="1"/>
</dbReference>
<keyword evidence="16" id="KW-1185">Reference proteome</keyword>
<feature type="binding site" evidence="10 13">
    <location>
        <position position="33"/>
    </location>
    <ligand>
        <name>a divalent metal cation</name>
        <dbReference type="ChEBI" id="CHEBI:60240"/>
    </ligand>
</feature>
<feature type="active site" description="Proton acceptor" evidence="10 12">
    <location>
        <position position="35"/>
    </location>
</feature>
<evidence type="ECO:0000256" key="3">
    <source>
        <dbReference type="ARBA" id="ARBA00001941"/>
    </source>
</evidence>
<comment type="similarity">
    <text evidence="6 10 11">Belongs to the ribulose-phosphate 3-epimerase family.</text>
</comment>
<evidence type="ECO:0000256" key="12">
    <source>
        <dbReference type="PIRSR" id="PIRSR001461-1"/>
    </source>
</evidence>
<evidence type="ECO:0000256" key="9">
    <source>
        <dbReference type="ARBA" id="ARBA00023235"/>
    </source>
</evidence>
<dbReference type="NCBIfam" id="TIGR01163">
    <property type="entry name" value="rpe"/>
    <property type="match status" value="1"/>
</dbReference>
<evidence type="ECO:0000256" key="2">
    <source>
        <dbReference type="ARBA" id="ARBA00001936"/>
    </source>
</evidence>
<dbReference type="NCBIfam" id="NF004076">
    <property type="entry name" value="PRK05581.1-4"/>
    <property type="match status" value="1"/>
</dbReference>
<comment type="caution">
    <text evidence="10">Lacks conserved residue(s) required for the propagation of feature annotation.</text>
</comment>
<dbReference type="InterPro" id="IPR026019">
    <property type="entry name" value="Ribul_P_3_epim"/>
</dbReference>
<gene>
    <name evidence="10" type="primary">rpe</name>
    <name evidence="15" type="ORF">H8S84_03075</name>
</gene>
<feature type="binding site" evidence="10 13">
    <location>
        <position position="66"/>
    </location>
    <ligand>
        <name>a divalent metal cation</name>
        <dbReference type="ChEBI" id="CHEBI:60240"/>
    </ligand>
</feature>
<comment type="cofactor">
    <cofactor evidence="4">
        <name>Zn(2+)</name>
        <dbReference type="ChEBI" id="CHEBI:29105"/>
    </cofactor>
</comment>
<comment type="catalytic activity">
    <reaction evidence="1 10 11">
        <text>D-ribulose 5-phosphate = D-xylulose 5-phosphate</text>
        <dbReference type="Rhea" id="RHEA:13677"/>
        <dbReference type="ChEBI" id="CHEBI:57737"/>
        <dbReference type="ChEBI" id="CHEBI:58121"/>
        <dbReference type="EC" id="5.1.3.1"/>
    </reaction>
</comment>
<evidence type="ECO:0000256" key="7">
    <source>
        <dbReference type="ARBA" id="ARBA00013188"/>
    </source>
</evidence>
<dbReference type="GO" id="GO:0005737">
    <property type="term" value="C:cytoplasm"/>
    <property type="evidence" value="ECO:0007669"/>
    <property type="project" value="UniProtKB-ARBA"/>
</dbReference>
<feature type="binding site" evidence="10 14">
    <location>
        <begin position="142"/>
        <end position="145"/>
    </location>
    <ligand>
        <name>substrate</name>
    </ligand>
</feature>
<evidence type="ECO:0000256" key="8">
    <source>
        <dbReference type="ARBA" id="ARBA00022723"/>
    </source>
</evidence>
<comment type="cofactor">
    <cofactor evidence="2">
        <name>Mn(2+)</name>
        <dbReference type="ChEBI" id="CHEBI:29035"/>
    </cofactor>
</comment>
<keyword evidence="13" id="KW-0464">Manganese</keyword>
<protein>
    <recommendedName>
        <fullName evidence="7 10">Ribulose-phosphate 3-epimerase</fullName>
        <ecNumber evidence="7 10">5.1.3.1</ecNumber>
    </recommendedName>
</protein>
<evidence type="ECO:0000256" key="11">
    <source>
        <dbReference type="PIRNR" id="PIRNR001461"/>
    </source>
</evidence>
<evidence type="ECO:0000256" key="1">
    <source>
        <dbReference type="ARBA" id="ARBA00001782"/>
    </source>
</evidence>
<dbReference type="PROSITE" id="PS01085">
    <property type="entry name" value="RIBUL_P_3_EPIMER_1"/>
    <property type="match status" value="1"/>
</dbReference>
<comment type="cofactor">
    <cofactor evidence="10 13">
        <name>a divalent metal cation</name>
        <dbReference type="ChEBI" id="CHEBI:60240"/>
    </cofactor>
    <text evidence="10 13">Binds 1 divalent metal cation per subunit.</text>
</comment>
<comment type="function">
    <text evidence="10">Catalyzes the reversible epimerization of D-ribulose 5-phosphate to D-xylulose 5-phosphate.</text>
</comment>
<dbReference type="GO" id="GO:0019323">
    <property type="term" value="P:pentose catabolic process"/>
    <property type="evidence" value="ECO:0007669"/>
    <property type="project" value="UniProtKB-UniRule"/>
</dbReference>
<keyword evidence="10 11" id="KW-0119">Carbohydrate metabolism</keyword>
<keyword evidence="13" id="KW-0170">Cobalt</keyword>
<accession>A0A923N4P5</accession>
<dbReference type="GO" id="GO:0046872">
    <property type="term" value="F:metal ion binding"/>
    <property type="evidence" value="ECO:0007669"/>
    <property type="project" value="UniProtKB-UniRule"/>
</dbReference>
<proteinExistence type="inferred from homology"/>
<dbReference type="FunFam" id="3.20.20.70:FF:000004">
    <property type="entry name" value="Ribulose-phosphate 3-epimerase"/>
    <property type="match status" value="1"/>
</dbReference>
<keyword evidence="9 10" id="KW-0413">Isomerase</keyword>
<evidence type="ECO:0000256" key="13">
    <source>
        <dbReference type="PIRSR" id="PIRSR001461-2"/>
    </source>
</evidence>
<dbReference type="Gene3D" id="3.20.20.70">
    <property type="entry name" value="Aldolase class I"/>
    <property type="match status" value="1"/>
</dbReference>
<dbReference type="InterPro" id="IPR011060">
    <property type="entry name" value="RibuloseP-bd_barrel"/>
</dbReference>
<dbReference type="PIRSF" id="PIRSF001461">
    <property type="entry name" value="RPE"/>
    <property type="match status" value="1"/>
</dbReference>
<evidence type="ECO:0000256" key="10">
    <source>
        <dbReference type="HAMAP-Rule" id="MF_02227"/>
    </source>
</evidence>
<dbReference type="Proteomes" id="UP000603640">
    <property type="component" value="Unassembled WGS sequence"/>
</dbReference>
<feature type="binding site" evidence="10 13">
    <location>
        <position position="35"/>
    </location>
    <ligand>
        <name>a divalent metal cation</name>
        <dbReference type="ChEBI" id="CHEBI:60240"/>
    </ligand>
</feature>
<organism evidence="15 16">
    <name type="scientific">Pontibacter cellulosilyticus</name>
    <dbReference type="NCBI Taxonomy" id="1720253"/>
    <lineage>
        <taxon>Bacteria</taxon>
        <taxon>Pseudomonadati</taxon>
        <taxon>Bacteroidota</taxon>
        <taxon>Cytophagia</taxon>
        <taxon>Cytophagales</taxon>
        <taxon>Hymenobacteraceae</taxon>
        <taxon>Pontibacter</taxon>
    </lineage>
</organism>
<name>A0A923N4P5_9BACT</name>
<evidence type="ECO:0000313" key="16">
    <source>
        <dbReference type="Proteomes" id="UP000603640"/>
    </source>
</evidence>
<dbReference type="GO" id="GO:0006098">
    <property type="term" value="P:pentose-phosphate shunt"/>
    <property type="evidence" value="ECO:0007669"/>
    <property type="project" value="UniProtKB-UniRule"/>
</dbReference>
<reference evidence="15" key="1">
    <citation type="submission" date="2020-08" db="EMBL/GenBank/DDBJ databases">
        <title>Pontibacter sp. SD6 16S ribosomal RNA gene Genome sequencing and assembly.</title>
        <authorList>
            <person name="Kang M."/>
        </authorList>
    </citation>
    <scope>NUCLEOTIDE SEQUENCE</scope>
    <source>
        <strain evidence="15">SD6</strain>
    </source>
</reference>
<keyword evidence="8 10" id="KW-0479">Metal-binding</keyword>
<dbReference type="Pfam" id="PF00834">
    <property type="entry name" value="Ribul_P_3_epim"/>
    <property type="match status" value="1"/>
</dbReference>
<comment type="cofactor">
    <cofactor evidence="3">
        <name>Co(2+)</name>
        <dbReference type="ChEBI" id="CHEBI:48828"/>
    </cofactor>
</comment>
<dbReference type="InterPro" id="IPR000056">
    <property type="entry name" value="Ribul_P_3_epim-like"/>
</dbReference>
<evidence type="ECO:0000313" key="15">
    <source>
        <dbReference type="EMBL" id="MBC5991814.1"/>
    </source>
</evidence>
<comment type="cofactor">
    <cofactor evidence="5">
        <name>Fe(2+)</name>
        <dbReference type="ChEBI" id="CHEBI:29033"/>
    </cofactor>
</comment>
<evidence type="ECO:0000256" key="4">
    <source>
        <dbReference type="ARBA" id="ARBA00001947"/>
    </source>
</evidence>
<evidence type="ECO:0000256" key="5">
    <source>
        <dbReference type="ARBA" id="ARBA00001954"/>
    </source>
</evidence>
<dbReference type="EC" id="5.1.3.1" evidence="7 10"/>
<evidence type="ECO:0000256" key="14">
    <source>
        <dbReference type="PIRSR" id="PIRSR001461-3"/>
    </source>
</evidence>
<feature type="binding site" evidence="10 13">
    <location>
        <position position="175"/>
    </location>
    <ligand>
        <name>a divalent metal cation</name>
        <dbReference type="ChEBI" id="CHEBI:60240"/>
    </ligand>
</feature>
<dbReference type="InterPro" id="IPR013785">
    <property type="entry name" value="Aldolase_TIM"/>
</dbReference>
<dbReference type="EMBL" id="JACRVF010000001">
    <property type="protein sequence ID" value="MBC5991814.1"/>
    <property type="molecule type" value="Genomic_DNA"/>
</dbReference>
<keyword evidence="13" id="KW-0862">Zinc</keyword>
<feature type="binding site" evidence="10 14">
    <location>
        <position position="8"/>
    </location>
    <ligand>
        <name>substrate</name>
    </ligand>
</feature>
<comment type="caution">
    <text evidence="15">The sequence shown here is derived from an EMBL/GenBank/DDBJ whole genome shotgun (WGS) entry which is preliminary data.</text>
</comment>
<dbReference type="GO" id="GO:0004750">
    <property type="term" value="F:D-ribulose-phosphate 3-epimerase activity"/>
    <property type="evidence" value="ECO:0007669"/>
    <property type="project" value="UniProtKB-UniRule"/>
</dbReference>
<feature type="binding site" evidence="10 14">
    <location>
        <position position="66"/>
    </location>
    <ligand>
        <name>substrate</name>
    </ligand>
</feature>
<feature type="binding site" evidence="14">
    <location>
        <position position="177"/>
    </location>
    <ligand>
        <name>substrate</name>
    </ligand>
</feature>
<feature type="binding site" evidence="10">
    <location>
        <begin position="175"/>
        <end position="177"/>
    </location>
    <ligand>
        <name>substrate</name>
    </ligand>
</feature>
<comment type="pathway">
    <text evidence="10">Carbohydrate degradation.</text>
</comment>
<dbReference type="AlphaFoldDB" id="A0A923N4P5"/>
<sequence length="218" mass="23875">MRPIIAPSVLASDFANLQSEVEMLNKSQADWLHIDIMDGRFVPNISFGFPVMEAIKKHAQKPMDVHLMIVEPELYIERFRAAGADTISVHIEACNHLHRTIQQIKATGAKAGVAVNPHTSVSLLEDVIEDLDLVCLMSVNPGFGGQKFIHNTYRKIEALKNLIISRNSNALIEVDGGVNEQNAPLLLEKGADVLVAGNFVFSAADPIQTIANLKNSTK</sequence>
<dbReference type="HAMAP" id="MF_02227">
    <property type="entry name" value="RPE"/>
    <property type="match status" value="1"/>
</dbReference>